<dbReference type="OrthoDB" id="26525at2759"/>
<keyword evidence="2" id="KW-0677">Repeat</keyword>
<evidence type="ECO:0000259" key="4">
    <source>
        <dbReference type="PROSITE" id="PS50222"/>
    </source>
</evidence>
<dbReference type="EMBL" id="VLTL01000049">
    <property type="protein sequence ID" value="KAA0165143.1"/>
    <property type="molecule type" value="Genomic_DNA"/>
</dbReference>
<feature type="region of interest" description="Disordered" evidence="3">
    <location>
        <begin position="1"/>
        <end position="21"/>
    </location>
</feature>
<dbReference type="Proteomes" id="UP000325113">
    <property type="component" value="Unassembled WGS sequence"/>
</dbReference>
<feature type="domain" description="EF-hand" evidence="4">
    <location>
        <begin position="125"/>
        <end position="160"/>
    </location>
</feature>
<evidence type="ECO:0000256" key="1">
    <source>
        <dbReference type="ARBA" id="ARBA00005253"/>
    </source>
</evidence>
<comment type="similarity">
    <text evidence="1">Belongs to the centrin family.</text>
</comment>
<dbReference type="GO" id="GO:0005509">
    <property type="term" value="F:calcium ion binding"/>
    <property type="evidence" value="ECO:0007669"/>
    <property type="project" value="InterPro"/>
</dbReference>
<evidence type="ECO:0000313" key="11">
    <source>
        <dbReference type="Proteomes" id="UP000324907"/>
    </source>
</evidence>
<dbReference type="Gene3D" id="1.10.238.10">
    <property type="entry name" value="EF-hand"/>
    <property type="match status" value="1"/>
</dbReference>
<dbReference type="EMBL" id="VLTN01000003">
    <property type="protein sequence ID" value="KAA0156729.1"/>
    <property type="molecule type" value="Genomic_DNA"/>
</dbReference>
<evidence type="ECO:0000313" key="5">
    <source>
        <dbReference type="EMBL" id="KAA0156729.1"/>
    </source>
</evidence>
<dbReference type="GO" id="GO:0043226">
    <property type="term" value="C:organelle"/>
    <property type="evidence" value="ECO:0007669"/>
    <property type="project" value="UniProtKB-ARBA"/>
</dbReference>
<name>A0A5A8DI08_CAFRO</name>
<dbReference type="Pfam" id="PF13833">
    <property type="entry name" value="EF-hand_8"/>
    <property type="match status" value="1"/>
</dbReference>
<evidence type="ECO:0000313" key="9">
    <source>
        <dbReference type="Proteomes" id="UP000322899"/>
    </source>
</evidence>
<dbReference type="Proteomes" id="UP000322899">
    <property type="component" value="Unassembled WGS sequence"/>
</dbReference>
<accession>A0A5A8DI08</accession>
<evidence type="ECO:0000313" key="8">
    <source>
        <dbReference type="EMBL" id="KAA0177351.1"/>
    </source>
</evidence>
<dbReference type="Proteomes" id="UP000323011">
    <property type="component" value="Unassembled WGS sequence"/>
</dbReference>
<feature type="compositionally biased region" description="Basic and acidic residues" evidence="3">
    <location>
        <begin position="12"/>
        <end position="21"/>
    </location>
</feature>
<dbReference type="EMBL" id="VLTM01000060">
    <property type="protein sequence ID" value="KAA0158967.1"/>
    <property type="molecule type" value="Genomic_DNA"/>
</dbReference>
<evidence type="ECO:0000313" key="7">
    <source>
        <dbReference type="EMBL" id="KAA0165143.1"/>
    </source>
</evidence>
<protein>
    <recommendedName>
        <fullName evidence="4">EF-hand domain-containing protein</fullName>
    </recommendedName>
</protein>
<evidence type="ECO:0000313" key="10">
    <source>
        <dbReference type="Proteomes" id="UP000323011"/>
    </source>
</evidence>
<dbReference type="FunFam" id="1.10.238.10:FF:000178">
    <property type="entry name" value="Calmodulin-2 A"/>
    <property type="match status" value="1"/>
</dbReference>
<dbReference type="SUPFAM" id="SSF47473">
    <property type="entry name" value="EF-hand"/>
    <property type="match status" value="1"/>
</dbReference>
<evidence type="ECO:0000313" key="6">
    <source>
        <dbReference type="EMBL" id="KAA0158967.1"/>
    </source>
</evidence>
<gene>
    <name evidence="8" type="ORF">FNF27_01129</name>
    <name evidence="7" type="ORF">FNF28_03542</name>
    <name evidence="5" type="ORF">FNF29_00840</name>
    <name evidence="6" type="ORF">FNF31_05137</name>
</gene>
<evidence type="ECO:0000256" key="3">
    <source>
        <dbReference type="SAM" id="MobiDB-lite"/>
    </source>
</evidence>
<dbReference type="OMA" id="EISDMIW"/>
<proteinExistence type="inferred from homology"/>
<dbReference type="InterPro" id="IPR011992">
    <property type="entry name" value="EF-hand-dom_pair"/>
</dbReference>
<evidence type="ECO:0000256" key="2">
    <source>
        <dbReference type="ARBA" id="ARBA00022737"/>
    </source>
</evidence>
<reference evidence="9 10" key="1">
    <citation type="submission" date="2019-07" db="EMBL/GenBank/DDBJ databases">
        <title>Genomes of Cafeteria roenbergensis.</title>
        <authorList>
            <person name="Fischer M.G."/>
            <person name="Hackl T."/>
            <person name="Roman M."/>
        </authorList>
    </citation>
    <scope>NUCLEOTIDE SEQUENCE [LARGE SCALE GENOMIC DNA]</scope>
    <source>
        <strain evidence="5 10">BVI</strain>
        <strain evidence="6 12">Cflag</strain>
        <strain evidence="8 9">E4-10P</strain>
        <strain evidence="7 11">RCC970-E3</strain>
    </source>
</reference>
<dbReference type="EMBL" id="VLTO01000004">
    <property type="protein sequence ID" value="KAA0177351.1"/>
    <property type="molecule type" value="Genomic_DNA"/>
</dbReference>
<keyword evidence="10" id="KW-1185">Reference proteome</keyword>
<dbReference type="AlphaFoldDB" id="A0A5A8DI08"/>
<comment type="caution">
    <text evidence="7">The sequence shown here is derived from an EMBL/GenBank/DDBJ whole genome shotgun (WGS) entry which is preliminary data.</text>
</comment>
<dbReference type="PROSITE" id="PS50222">
    <property type="entry name" value="EF_HAND_2"/>
    <property type="match status" value="1"/>
</dbReference>
<dbReference type="Proteomes" id="UP000324907">
    <property type="component" value="Unassembled WGS sequence"/>
</dbReference>
<organism evidence="7 11">
    <name type="scientific">Cafeteria roenbergensis</name>
    <name type="common">Marine flagellate</name>
    <dbReference type="NCBI Taxonomy" id="33653"/>
    <lineage>
        <taxon>Eukaryota</taxon>
        <taxon>Sar</taxon>
        <taxon>Stramenopiles</taxon>
        <taxon>Bigyra</taxon>
        <taxon>Opalozoa</taxon>
        <taxon>Bicosoecida</taxon>
        <taxon>Cafeteriaceae</taxon>
        <taxon>Cafeteria</taxon>
    </lineage>
</organism>
<dbReference type="InterPro" id="IPR002048">
    <property type="entry name" value="EF_hand_dom"/>
</dbReference>
<evidence type="ECO:0000313" key="12">
    <source>
        <dbReference type="Proteomes" id="UP000325113"/>
    </source>
</evidence>
<sequence length="259" mass="29447">MAAVAAASSGKPEPKDVTQDESKQLERVFNYLCDFAAKNKLFKEREPKLERKSKILAYKKNPEAVKIIDETGRELSPEEIDFELRKIDDECADITQRIEKIEAKEEKKIKPRDLLEALGKLGKKATKKEIEDMIWEVDENLDGCVDWEEFQLMFHRNIKDTTGLEPHQLFNVVQFMMYDKDCGGQVSVDETMHMLYSRYGREGLDSEMRNLFGDSLSATGDARLTFEQYLAAVERKLPKRIRGGKVLTGTEVAAGAGAS</sequence>